<dbReference type="PANTHER" id="PTHR48051">
    <property type="match status" value="1"/>
</dbReference>
<protein>
    <submittedName>
        <fullName evidence="6">Leucine rich repeats and calponin homology domain containing 1</fullName>
    </submittedName>
</protein>
<evidence type="ECO:0000313" key="6">
    <source>
        <dbReference type="Ensembl" id="ENSLOCP00000012846.1"/>
    </source>
</evidence>
<dbReference type="STRING" id="7918.ENSLOCP00000012846"/>
<dbReference type="EMBL" id="AHAT01003587">
    <property type="status" value="NOT_ANNOTATED_CDS"/>
    <property type="molecule type" value="Genomic_DNA"/>
</dbReference>
<dbReference type="Pfam" id="PF13855">
    <property type="entry name" value="LRR_8"/>
    <property type="match status" value="2"/>
</dbReference>
<dbReference type="GeneID" id="102689343"/>
<dbReference type="RefSeq" id="XP_015219770.1">
    <property type="nucleotide sequence ID" value="XM_015364284.2"/>
</dbReference>
<dbReference type="Bgee" id="ENSLOCG00000010453">
    <property type="expression patterns" value="Expressed in zone of skin and 13 other cell types or tissues"/>
</dbReference>
<feature type="compositionally biased region" description="Polar residues" evidence="3">
    <location>
        <begin position="524"/>
        <end position="533"/>
    </location>
</feature>
<reference evidence="7" key="1">
    <citation type="submission" date="2011-12" db="EMBL/GenBank/DDBJ databases">
        <title>The Draft Genome of Lepisosteus oculatus.</title>
        <authorList>
            <consortium name="The Broad Institute Genome Assembly &amp; Analysis Group"/>
            <consortium name="Computational R&amp;D Group"/>
            <consortium name="and Sequencing Platform"/>
            <person name="Di Palma F."/>
            <person name="Alfoldi J."/>
            <person name="Johnson J."/>
            <person name="Berlin A."/>
            <person name="Gnerre S."/>
            <person name="Jaffe D."/>
            <person name="MacCallum I."/>
            <person name="Young S."/>
            <person name="Walker B.J."/>
            <person name="Lander E.S."/>
            <person name="Lindblad-Toh K."/>
        </authorList>
    </citation>
    <scope>NUCLEOTIDE SEQUENCE [LARGE SCALE GENOMIC DNA]</scope>
</reference>
<proteinExistence type="predicted"/>
<dbReference type="GeneTree" id="ENSGT00940000159528"/>
<sequence>MATPGSDSQPHSQLASGLAQGNVSGVGYHNMPLNRGLERTLEEAANSGVLNLSGRKLKEFPRSALNHDLSDTVQADLSRNRLTEIPSEVCQFVSLETLNLYQNCIKVIPETVISLQMLTYLNLSRNQLSALPVCLCGLPLRVLIASNNKLGSLPEDIGQLKNLMELDVSCNEITSLPRQIGRLRSLRELNVRRNYLSLLPEDLVELPLVKFDFSCNKVSVIPICYRKMVQLQSLQLENNPLQNPPAQICIKGKVHIFKYLTIQACRMEKTSDSLYLPAMERLSLSQPAAGSIEDIDQNKKQDTDSGVGSDNGDKRLSATEPSDEDSLSLNVPMSHITEEEGLSKEDSSEQISALKVDSDQDCVKLIENSNTEVRQDKPAYRDSGLSTQFESYIKGRAAEFDEPLRIEEDTSWTMEQMAKPTGNQEIQIEMINQLREAVELLQDPNRVNTSPTDSAEVLLYPVDTVSSEDSVLNGQTSTDGPTTPKSESSDGGLEFQKKRELILEKARLEAQLACQQFERQMSQQSDLSAQGAQSELRRDCGDGGESGSCASSPSLNSPPFGLRPRSEPSSPPPSSFSPATQALTGDTGTLTAPAEGGVRNRVFLRTPKSLESVDPQFTIRRKMEQMREELELTGQLREAIESRLKVVLPEDLGASLMDGVVLCHLVNHIRPRSVASIHVPSPAVPKLSMAKCRRNVENFLDACRKMGVPETDLCSPYDILQSDVRPVGRTVCALLVRTSESPGLGPQAPPPAWHVWDLIGSSLLHVFCLVLLFIAYNWSELT</sequence>
<reference evidence="6" key="3">
    <citation type="submission" date="2025-09" db="UniProtKB">
        <authorList>
            <consortium name="Ensembl"/>
        </authorList>
    </citation>
    <scope>IDENTIFICATION</scope>
</reference>
<keyword evidence="4" id="KW-0472">Membrane</keyword>
<feature type="domain" description="Calponin-homology (CH)" evidence="5">
    <location>
        <begin position="626"/>
        <end position="740"/>
    </location>
</feature>
<dbReference type="CTD" id="23143"/>
<reference evidence="6" key="2">
    <citation type="submission" date="2025-08" db="UniProtKB">
        <authorList>
            <consortium name="Ensembl"/>
        </authorList>
    </citation>
    <scope>IDENTIFICATION</scope>
</reference>
<dbReference type="PANTHER" id="PTHR48051:SF38">
    <property type="entry name" value="LEUCINE RICH REPEATS AND CALPONIN HOMOLOGY DOMAIN CONTAINING 1"/>
    <property type="match status" value="1"/>
</dbReference>
<keyword evidence="7" id="KW-1185">Reference proteome</keyword>
<dbReference type="InterPro" id="IPR050216">
    <property type="entry name" value="LRR_domain-containing"/>
</dbReference>
<dbReference type="PROSITE" id="PS50021">
    <property type="entry name" value="CH"/>
    <property type="match status" value="1"/>
</dbReference>
<dbReference type="EMBL" id="AHAT01003584">
    <property type="status" value="NOT_ANNOTATED_CDS"/>
    <property type="molecule type" value="Genomic_DNA"/>
</dbReference>
<dbReference type="InterPro" id="IPR003591">
    <property type="entry name" value="Leu-rich_rpt_typical-subtyp"/>
</dbReference>
<dbReference type="InParanoid" id="W5MWT7"/>
<dbReference type="InterPro" id="IPR032675">
    <property type="entry name" value="LRR_dom_sf"/>
</dbReference>
<feature type="region of interest" description="Disordered" evidence="3">
    <location>
        <begin position="466"/>
        <end position="495"/>
    </location>
</feature>
<keyword evidence="1" id="KW-0433">Leucine-rich repeat</keyword>
<dbReference type="GO" id="GO:0005737">
    <property type="term" value="C:cytoplasm"/>
    <property type="evidence" value="ECO:0000318"/>
    <property type="project" value="GO_Central"/>
</dbReference>
<evidence type="ECO:0000256" key="1">
    <source>
        <dbReference type="ARBA" id="ARBA00022614"/>
    </source>
</evidence>
<dbReference type="AlphaFoldDB" id="W5MWT7"/>
<dbReference type="PROSITE" id="PS51450">
    <property type="entry name" value="LRR"/>
    <property type="match status" value="1"/>
</dbReference>
<evidence type="ECO:0000313" key="7">
    <source>
        <dbReference type="Proteomes" id="UP000018468"/>
    </source>
</evidence>
<dbReference type="Proteomes" id="UP000018468">
    <property type="component" value="Linkage group LG17"/>
</dbReference>
<organism evidence="6 7">
    <name type="scientific">Lepisosteus oculatus</name>
    <name type="common">Spotted gar</name>
    <dbReference type="NCBI Taxonomy" id="7918"/>
    <lineage>
        <taxon>Eukaryota</taxon>
        <taxon>Metazoa</taxon>
        <taxon>Chordata</taxon>
        <taxon>Craniata</taxon>
        <taxon>Vertebrata</taxon>
        <taxon>Euteleostomi</taxon>
        <taxon>Actinopterygii</taxon>
        <taxon>Neopterygii</taxon>
        <taxon>Holostei</taxon>
        <taxon>Semionotiformes</taxon>
        <taxon>Lepisosteidae</taxon>
        <taxon>Lepisosteus</taxon>
    </lineage>
</organism>
<evidence type="ECO:0000259" key="5">
    <source>
        <dbReference type="PROSITE" id="PS50021"/>
    </source>
</evidence>
<dbReference type="eggNOG" id="KOG0619">
    <property type="taxonomic scope" value="Eukaryota"/>
</dbReference>
<feature type="region of interest" description="Disordered" evidence="3">
    <location>
        <begin position="287"/>
        <end position="330"/>
    </location>
</feature>
<feature type="compositionally biased region" description="Polar residues" evidence="3">
    <location>
        <begin position="579"/>
        <end position="590"/>
    </location>
</feature>
<dbReference type="EMBL" id="AHAT01003588">
    <property type="status" value="NOT_ANNOTATED_CDS"/>
    <property type="molecule type" value="Genomic_DNA"/>
</dbReference>
<dbReference type="SMART" id="SM00369">
    <property type="entry name" value="LRR_TYP"/>
    <property type="match status" value="5"/>
</dbReference>
<dbReference type="FunFam" id="3.80.10.10:FF:000007">
    <property type="entry name" value="Leucine-rich repeat and calponin homology domain-containing protein 1 isoform 3"/>
    <property type="match status" value="1"/>
</dbReference>
<feature type="compositionally biased region" description="Polar residues" evidence="3">
    <location>
        <begin position="548"/>
        <end position="557"/>
    </location>
</feature>
<dbReference type="SMART" id="SM00033">
    <property type="entry name" value="CH"/>
    <property type="match status" value="1"/>
</dbReference>
<dbReference type="Ensembl" id="ENSLOCT00000012872.1">
    <property type="protein sequence ID" value="ENSLOCP00000012846.1"/>
    <property type="gene ID" value="ENSLOCG00000010453.1"/>
</dbReference>
<feature type="transmembrane region" description="Helical" evidence="4">
    <location>
        <begin position="753"/>
        <end position="776"/>
    </location>
</feature>
<dbReference type="InterPro" id="IPR001715">
    <property type="entry name" value="CH_dom"/>
</dbReference>
<dbReference type="InterPro" id="IPR001611">
    <property type="entry name" value="Leu-rich_rpt"/>
</dbReference>
<dbReference type="SUPFAM" id="SSF47576">
    <property type="entry name" value="Calponin-homology domain, CH-domain"/>
    <property type="match status" value="1"/>
</dbReference>
<dbReference type="Gene3D" id="3.80.10.10">
    <property type="entry name" value="Ribonuclease Inhibitor"/>
    <property type="match status" value="2"/>
</dbReference>
<keyword evidence="4" id="KW-1133">Transmembrane helix</keyword>
<dbReference type="InterPro" id="IPR036872">
    <property type="entry name" value="CH_dom_sf"/>
</dbReference>
<name>W5MWT7_LEPOC</name>
<keyword evidence="4" id="KW-0812">Transmembrane</keyword>
<dbReference type="EMBL" id="AHAT01003589">
    <property type="status" value="NOT_ANNOTATED_CDS"/>
    <property type="molecule type" value="Genomic_DNA"/>
</dbReference>
<accession>W5MWT7</accession>
<evidence type="ECO:0000256" key="2">
    <source>
        <dbReference type="ARBA" id="ARBA00022737"/>
    </source>
</evidence>
<feature type="region of interest" description="Disordered" evidence="3">
    <location>
        <begin position="524"/>
        <end position="600"/>
    </location>
</feature>
<dbReference type="eggNOG" id="KOG0532">
    <property type="taxonomic scope" value="Eukaryota"/>
</dbReference>
<dbReference type="Gene3D" id="1.10.418.10">
    <property type="entry name" value="Calponin-like domain"/>
    <property type="match status" value="1"/>
</dbReference>
<evidence type="ECO:0000256" key="3">
    <source>
        <dbReference type="SAM" id="MobiDB-lite"/>
    </source>
</evidence>
<keyword evidence="2" id="KW-0677">Repeat</keyword>
<dbReference type="EMBL" id="AHAT01003586">
    <property type="status" value="NOT_ANNOTATED_CDS"/>
    <property type="molecule type" value="Genomic_DNA"/>
</dbReference>
<dbReference type="OMA" id="KEDVCHR"/>
<evidence type="ECO:0000256" key="4">
    <source>
        <dbReference type="SAM" id="Phobius"/>
    </source>
</evidence>
<dbReference type="SMART" id="SM00364">
    <property type="entry name" value="LRR_BAC"/>
    <property type="match status" value="4"/>
</dbReference>
<dbReference type="Pfam" id="PF00307">
    <property type="entry name" value="CH"/>
    <property type="match status" value="1"/>
</dbReference>
<feature type="compositionally biased region" description="Polar residues" evidence="3">
    <location>
        <begin position="466"/>
        <end position="486"/>
    </location>
</feature>
<dbReference type="OrthoDB" id="660555at2759"/>
<dbReference type="EMBL" id="AHAT01003585">
    <property type="status" value="NOT_ANNOTATED_CDS"/>
    <property type="molecule type" value="Genomic_DNA"/>
</dbReference>
<dbReference type="SUPFAM" id="SSF52058">
    <property type="entry name" value="L domain-like"/>
    <property type="match status" value="1"/>
</dbReference>